<protein>
    <recommendedName>
        <fullName evidence="8">Phosphoribosylaminoimidazole-succinocarboxamide synthase</fullName>
        <ecNumber evidence="8">6.3.2.6</ecNumber>
    </recommendedName>
    <alternativeName>
        <fullName evidence="8">SAICAR synthetase</fullName>
    </alternativeName>
</protein>
<gene>
    <name evidence="8" type="primary">purC</name>
    <name evidence="10" type="ORF">ACFSKO_08135</name>
</gene>
<keyword evidence="4 8" id="KW-0547">Nucleotide-binding</keyword>
<name>A0ABW5BL53_9PROT</name>
<proteinExistence type="inferred from homology"/>
<comment type="catalytic activity">
    <reaction evidence="7 8">
        <text>5-amino-1-(5-phospho-D-ribosyl)imidazole-4-carboxylate + L-aspartate + ATP = (2S)-2-[5-amino-1-(5-phospho-beta-D-ribosyl)imidazole-4-carboxamido]succinate + ADP + phosphate + 2 H(+)</text>
        <dbReference type="Rhea" id="RHEA:22628"/>
        <dbReference type="ChEBI" id="CHEBI:15378"/>
        <dbReference type="ChEBI" id="CHEBI:29991"/>
        <dbReference type="ChEBI" id="CHEBI:30616"/>
        <dbReference type="ChEBI" id="CHEBI:43474"/>
        <dbReference type="ChEBI" id="CHEBI:58443"/>
        <dbReference type="ChEBI" id="CHEBI:77657"/>
        <dbReference type="ChEBI" id="CHEBI:456216"/>
        <dbReference type="EC" id="6.3.2.6"/>
    </reaction>
</comment>
<evidence type="ECO:0000256" key="2">
    <source>
        <dbReference type="ARBA" id="ARBA00010190"/>
    </source>
</evidence>
<keyword evidence="11" id="KW-1185">Reference proteome</keyword>
<comment type="similarity">
    <text evidence="2 8">Belongs to the SAICAR synthetase family.</text>
</comment>
<accession>A0ABW5BL53</accession>
<dbReference type="HAMAP" id="MF_00137">
    <property type="entry name" value="SAICAR_synth"/>
    <property type="match status" value="1"/>
</dbReference>
<keyword evidence="6 8" id="KW-0067">ATP-binding</keyword>
<keyword evidence="3 8" id="KW-0436">Ligase</keyword>
<dbReference type="NCBIfam" id="NF009251">
    <property type="entry name" value="PRK12607.1"/>
    <property type="match status" value="1"/>
</dbReference>
<keyword evidence="5 8" id="KW-0658">Purine biosynthesis</keyword>
<evidence type="ECO:0000256" key="1">
    <source>
        <dbReference type="ARBA" id="ARBA00004672"/>
    </source>
</evidence>
<dbReference type="InterPro" id="IPR018236">
    <property type="entry name" value="SAICAR_synthetase_CS"/>
</dbReference>
<dbReference type="SUPFAM" id="SSF56104">
    <property type="entry name" value="SAICAR synthase-like"/>
    <property type="match status" value="1"/>
</dbReference>
<dbReference type="Gene3D" id="3.30.470.20">
    <property type="entry name" value="ATP-grasp fold, B domain"/>
    <property type="match status" value="1"/>
</dbReference>
<evidence type="ECO:0000256" key="7">
    <source>
        <dbReference type="ARBA" id="ARBA00048475"/>
    </source>
</evidence>
<sequence>MSEKNQDFQQALANRLTDAAYPELPEHYQGKVRDAYDLPDGRRIMVATDRQSAFDRILAAVPHKGQVLNQTARFWFEKTADICPNHVLSFPDPNVVIGRKLTMLPIEMVVRDYMTGSTETSIWPMYKRGERTLYGHDFPEGLSKNHKLRETILTPTTKAAQGDHDAPITAAEIVEQGILTKDVWDELARLSLALFARGREIAAQHGLILVDTKYEFGVDDQGRITLADEIHTPDSSRYWIAETYQDRMAQGLEPESLDKEFLRLWVSERCDPYKDDIPDIPDETLEIFSEKYINLFERVTGETFKRESFDQPLRDRIRENLAKILPEYF</sequence>
<dbReference type="EMBL" id="JBHUII010000004">
    <property type="protein sequence ID" value="MFD2205574.1"/>
    <property type="molecule type" value="Genomic_DNA"/>
</dbReference>
<evidence type="ECO:0000259" key="9">
    <source>
        <dbReference type="Pfam" id="PF01259"/>
    </source>
</evidence>
<evidence type="ECO:0000256" key="5">
    <source>
        <dbReference type="ARBA" id="ARBA00022755"/>
    </source>
</evidence>
<dbReference type="Proteomes" id="UP001597294">
    <property type="component" value="Unassembled WGS sequence"/>
</dbReference>
<dbReference type="PROSITE" id="PS01058">
    <property type="entry name" value="SAICAR_SYNTHETASE_2"/>
    <property type="match status" value="1"/>
</dbReference>
<dbReference type="NCBIfam" id="NF010568">
    <property type="entry name" value="PRK13961.1"/>
    <property type="match status" value="1"/>
</dbReference>
<evidence type="ECO:0000313" key="11">
    <source>
        <dbReference type="Proteomes" id="UP001597294"/>
    </source>
</evidence>
<comment type="pathway">
    <text evidence="1 8">Purine metabolism; IMP biosynthesis via de novo pathway; 5-amino-1-(5-phospho-D-ribosyl)imidazole-4-carboxamide from 5-amino-1-(5-phospho-D-ribosyl)imidazole-4-carboxylate: step 1/2.</text>
</comment>
<dbReference type="GO" id="GO:0004639">
    <property type="term" value="F:phosphoribosylaminoimidazolesuccinocarboxamide synthase activity"/>
    <property type="evidence" value="ECO:0007669"/>
    <property type="project" value="UniProtKB-EC"/>
</dbReference>
<evidence type="ECO:0000256" key="3">
    <source>
        <dbReference type="ARBA" id="ARBA00022598"/>
    </source>
</evidence>
<organism evidence="10 11">
    <name type="scientific">Kiloniella antarctica</name>
    <dbReference type="NCBI Taxonomy" id="1550907"/>
    <lineage>
        <taxon>Bacteria</taxon>
        <taxon>Pseudomonadati</taxon>
        <taxon>Pseudomonadota</taxon>
        <taxon>Alphaproteobacteria</taxon>
        <taxon>Rhodospirillales</taxon>
        <taxon>Kiloniellaceae</taxon>
        <taxon>Kiloniella</taxon>
    </lineage>
</organism>
<evidence type="ECO:0000313" key="10">
    <source>
        <dbReference type="EMBL" id="MFD2205574.1"/>
    </source>
</evidence>
<dbReference type="Pfam" id="PF01259">
    <property type="entry name" value="SAICAR_synt"/>
    <property type="match status" value="1"/>
</dbReference>
<dbReference type="PANTHER" id="PTHR43700:SF1">
    <property type="entry name" value="PHOSPHORIBOSYLAMINOIMIDAZOLE-SUCCINOCARBOXAMIDE SYNTHASE"/>
    <property type="match status" value="1"/>
</dbReference>
<dbReference type="CDD" id="cd01414">
    <property type="entry name" value="SAICAR_synt_Sc"/>
    <property type="match status" value="1"/>
</dbReference>
<dbReference type="Gene3D" id="3.30.200.20">
    <property type="entry name" value="Phosphorylase Kinase, domain 1"/>
    <property type="match status" value="1"/>
</dbReference>
<evidence type="ECO:0000256" key="4">
    <source>
        <dbReference type="ARBA" id="ARBA00022741"/>
    </source>
</evidence>
<dbReference type="PROSITE" id="PS01057">
    <property type="entry name" value="SAICAR_SYNTHETASE_1"/>
    <property type="match status" value="1"/>
</dbReference>
<dbReference type="RefSeq" id="WP_380250317.1">
    <property type="nucleotide sequence ID" value="NZ_JBHUII010000004.1"/>
</dbReference>
<dbReference type="InterPro" id="IPR028923">
    <property type="entry name" value="SAICAR_synt/ADE2_N"/>
</dbReference>
<evidence type="ECO:0000256" key="8">
    <source>
        <dbReference type="HAMAP-Rule" id="MF_00137"/>
    </source>
</evidence>
<comment type="caution">
    <text evidence="10">The sequence shown here is derived from an EMBL/GenBank/DDBJ whole genome shotgun (WGS) entry which is preliminary data.</text>
</comment>
<reference evidence="11" key="1">
    <citation type="journal article" date="2019" name="Int. J. Syst. Evol. Microbiol.">
        <title>The Global Catalogue of Microorganisms (GCM) 10K type strain sequencing project: providing services to taxonomists for standard genome sequencing and annotation.</title>
        <authorList>
            <consortium name="The Broad Institute Genomics Platform"/>
            <consortium name="The Broad Institute Genome Sequencing Center for Infectious Disease"/>
            <person name="Wu L."/>
            <person name="Ma J."/>
        </authorList>
    </citation>
    <scope>NUCLEOTIDE SEQUENCE [LARGE SCALE GENOMIC DNA]</scope>
    <source>
        <strain evidence="11">CGMCC 4.7192</strain>
    </source>
</reference>
<feature type="domain" description="SAICAR synthetase/ADE2 N-terminal" evidence="9">
    <location>
        <begin position="27"/>
        <end position="278"/>
    </location>
</feature>
<dbReference type="PANTHER" id="PTHR43700">
    <property type="entry name" value="PHOSPHORIBOSYLAMINOIMIDAZOLE-SUCCINOCARBOXAMIDE SYNTHASE"/>
    <property type="match status" value="1"/>
</dbReference>
<dbReference type="EC" id="6.3.2.6" evidence="8"/>
<evidence type="ECO:0000256" key="6">
    <source>
        <dbReference type="ARBA" id="ARBA00022840"/>
    </source>
</evidence>